<dbReference type="InterPro" id="IPR041602">
    <property type="entry name" value="Quercetinase_C"/>
</dbReference>
<name>A0A0P7ATK9_9FLAO</name>
<evidence type="ECO:0000256" key="2">
    <source>
        <dbReference type="RuleBase" id="RU003457"/>
    </source>
</evidence>
<dbReference type="InterPro" id="IPR014710">
    <property type="entry name" value="RmlC-like_jellyroll"/>
</dbReference>
<dbReference type="PANTHER" id="PTHR43212">
    <property type="entry name" value="QUERCETIN 2,3-DIOXYGENASE"/>
    <property type="match status" value="1"/>
</dbReference>
<protein>
    <submittedName>
        <fullName evidence="5">Pirin</fullName>
    </submittedName>
</protein>
<dbReference type="STRING" id="1300341.I595_2495"/>
<dbReference type="EMBL" id="LDJX01000005">
    <property type="protein sequence ID" value="KPM31230.1"/>
    <property type="molecule type" value="Genomic_DNA"/>
</dbReference>
<feature type="domain" description="Quercetin 2,3-dioxygenase C-terminal cupin" evidence="4">
    <location>
        <begin position="201"/>
        <end position="287"/>
    </location>
</feature>
<dbReference type="InterPro" id="IPR012093">
    <property type="entry name" value="Pirin"/>
</dbReference>
<evidence type="ECO:0000256" key="1">
    <source>
        <dbReference type="ARBA" id="ARBA00008416"/>
    </source>
</evidence>
<evidence type="ECO:0000313" key="5">
    <source>
        <dbReference type="EMBL" id="KPM31230.1"/>
    </source>
</evidence>
<dbReference type="PANTHER" id="PTHR43212:SF3">
    <property type="entry name" value="QUERCETIN 2,3-DIOXYGENASE"/>
    <property type="match status" value="1"/>
</dbReference>
<dbReference type="Proteomes" id="UP000050280">
    <property type="component" value="Unassembled WGS sequence"/>
</dbReference>
<evidence type="ECO:0000259" key="3">
    <source>
        <dbReference type="Pfam" id="PF02678"/>
    </source>
</evidence>
<gene>
    <name evidence="5" type="ORF">I595_2495</name>
</gene>
<dbReference type="SUPFAM" id="SSF51182">
    <property type="entry name" value="RmlC-like cupins"/>
    <property type="match status" value="1"/>
</dbReference>
<reference evidence="5 6" key="1">
    <citation type="submission" date="2015-09" db="EMBL/GenBank/DDBJ databases">
        <title>Genome sequence of the marine flavobacterium Croceitalea dokdonensis DOKDO 023 that contains proton- and sodium-pumping rhodopsins.</title>
        <authorList>
            <person name="Kwon S.-K."/>
            <person name="Lee H.K."/>
            <person name="Kwak M.-J."/>
            <person name="Kim J.F."/>
        </authorList>
    </citation>
    <scope>NUCLEOTIDE SEQUENCE [LARGE SCALE GENOMIC DNA]</scope>
    <source>
        <strain evidence="5 6">DOKDO 023</strain>
    </source>
</reference>
<sequence>MKRKDFLKTTIAGGIATVVGGSAFAKAEKEKSNNSLTNTNVGYNHLPNKETKTMNTILHKADTRGDANHGWLHSKHTFSFANYHNPERMNFGVLRVLNDDTVSESKGFGTHPHRDMEIISIPLEGDLKHEDNMGNKAIIKSGDVQVMSAGTGIMHSEYNNSPDEPVKFLQIWVIPNKQNVTPRYDQITLDTADRKNKLQQVLSPNADDAGVWIHQNAWFNMTNLDKDKAVSYNLNDSKNNGVYAFILKGDATINGQELNQRDGLGIWDVETLDIKADSDTEILLMEVPMAM</sequence>
<dbReference type="PATRIC" id="fig|1300341.3.peg.2660"/>
<proteinExistence type="inferred from homology"/>
<comment type="similarity">
    <text evidence="1 2">Belongs to the pirin family.</text>
</comment>
<organism evidence="5 6">
    <name type="scientific">Croceitalea dokdonensis DOKDO 023</name>
    <dbReference type="NCBI Taxonomy" id="1300341"/>
    <lineage>
        <taxon>Bacteria</taxon>
        <taxon>Pseudomonadati</taxon>
        <taxon>Bacteroidota</taxon>
        <taxon>Flavobacteriia</taxon>
        <taxon>Flavobacteriales</taxon>
        <taxon>Flavobacteriaceae</taxon>
        <taxon>Croceitalea</taxon>
    </lineage>
</organism>
<dbReference type="InterPro" id="IPR011051">
    <property type="entry name" value="RmlC_Cupin_sf"/>
</dbReference>
<feature type="domain" description="Pirin N-terminal" evidence="3">
    <location>
        <begin position="66"/>
        <end position="173"/>
    </location>
</feature>
<dbReference type="Pfam" id="PF17954">
    <property type="entry name" value="Pirin_C_2"/>
    <property type="match status" value="1"/>
</dbReference>
<dbReference type="Pfam" id="PF02678">
    <property type="entry name" value="Pirin"/>
    <property type="match status" value="1"/>
</dbReference>
<comment type="caution">
    <text evidence="5">The sequence shown here is derived from an EMBL/GenBank/DDBJ whole genome shotgun (WGS) entry which is preliminary data.</text>
</comment>
<dbReference type="Gene3D" id="2.60.120.10">
    <property type="entry name" value="Jelly Rolls"/>
    <property type="match status" value="2"/>
</dbReference>
<accession>A0A0P7ATK9</accession>
<evidence type="ECO:0000313" key="6">
    <source>
        <dbReference type="Proteomes" id="UP000050280"/>
    </source>
</evidence>
<dbReference type="AlphaFoldDB" id="A0A0P7ATK9"/>
<dbReference type="InterPro" id="IPR003829">
    <property type="entry name" value="Pirin_N_dom"/>
</dbReference>
<evidence type="ECO:0000259" key="4">
    <source>
        <dbReference type="Pfam" id="PF17954"/>
    </source>
</evidence>
<dbReference type="CDD" id="cd02910">
    <property type="entry name" value="cupin_Yhhw_N"/>
    <property type="match status" value="1"/>
</dbReference>
<keyword evidence="6" id="KW-1185">Reference proteome</keyword>